<comment type="caution">
    <text evidence="8">The sequence shown here is derived from an EMBL/GenBank/DDBJ whole genome shotgun (WGS) entry which is preliminary data.</text>
</comment>
<dbReference type="EMBL" id="LBUP01000001">
    <property type="protein sequence ID" value="KKQ67264.1"/>
    <property type="molecule type" value="Genomic_DNA"/>
</dbReference>
<sequence>MTVQTLTLPEIKKRLVSSFLSLTLRQILLRTIGFISINLVLARILPIETLGIFNIATGIISFFAFFSDIGLAASLIQKKEAVTSEDIKTTFSIQTLLVGLLSLTLILLAPILGDFYSLNAEGVWLIRVLGFSFFLSSLKVLPSVMLERSLKFKPLVTVELVETIIFNILLIFLAYQQFGIWSFSIAAFARGVVGVFLIYLIAPVKLGFGISKIALKGLLSFGVPFQINSVLALIKDRLVPLVVARMVGPVGIGYVTWSQSMAYLPLEIMNIMIRITFPAFSRLQEDKQSLTKTIEKTLFVTSVGVYPCLFGLAAILPSIVEHVVSSKWQPAVPSFYLFFFSAFWAVISTTFTNALNAIGKIKTTLKLMVFWTVTTWILTPILVHFYGFIGVGISSFIISFTSVITIFLLKKVVQVRVWDCIKLSLTASTIMAISMFWIASALVRDKPTLFLSVFIGALIYTSLILLFGKERLIKDLKTLRNG</sequence>
<evidence type="ECO:0000256" key="2">
    <source>
        <dbReference type="ARBA" id="ARBA00007430"/>
    </source>
</evidence>
<evidence type="ECO:0000256" key="7">
    <source>
        <dbReference type="SAM" id="Phobius"/>
    </source>
</evidence>
<dbReference type="InterPro" id="IPR050833">
    <property type="entry name" value="Poly_Biosynth_Transport"/>
</dbReference>
<feature type="transmembrane region" description="Helical" evidence="7">
    <location>
        <begin position="124"/>
        <end position="142"/>
    </location>
</feature>
<gene>
    <name evidence="8" type="ORF">US86_C0001G0191</name>
</gene>
<feature type="transmembrane region" description="Helical" evidence="7">
    <location>
        <begin position="154"/>
        <end position="175"/>
    </location>
</feature>
<feature type="transmembrane region" description="Helical" evidence="7">
    <location>
        <begin position="367"/>
        <end position="386"/>
    </location>
</feature>
<evidence type="ECO:0000256" key="1">
    <source>
        <dbReference type="ARBA" id="ARBA00004651"/>
    </source>
</evidence>
<evidence type="ECO:0000256" key="5">
    <source>
        <dbReference type="ARBA" id="ARBA00022989"/>
    </source>
</evidence>
<proteinExistence type="inferred from homology"/>
<feature type="transmembrane region" description="Helical" evidence="7">
    <location>
        <begin position="27"/>
        <end position="45"/>
    </location>
</feature>
<dbReference type="GO" id="GO:0005886">
    <property type="term" value="C:plasma membrane"/>
    <property type="evidence" value="ECO:0007669"/>
    <property type="project" value="UniProtKB-SubCell"/>
</dbReference>
<evidence type="ECO:0000313" key="8">
    <source>
        <dbReference type="EMBL" id="KKQ67264.1"/>
    </source>
</evidence>
<name>A0A0G0M0U6_9BACT</name>
<keyword evidence="6 7" id="KW-0472">Membrane</keyword>
<dbReference type="Pfam" id="PF13440">
    <property type="entry name" value="Polysacc_synt_3"/>
    <property type="match status" value="1"/>
</dbReference>
<comment type="subcellular location">
    <subcellularLocation>
        <location evidence="1">Cell membrane</location>
        <topology evidence="1">Multi-pass membrane protein</topology>
    </subcellularLocation>
</comment>
<evidence type="ECO:0000256" key="6">
    <source>
        <dbReference type="ARBA" id="ARBA00023136"/>
    </source>
</evidence>
<feature type="transmembrane region" description="Helical" evidence="7">
    <location>
        <begin position="421"/>
        <end position="443"/>
    </location>
</feature>
<keyword evidence="5 7" id="KW-1133">Transmembrane helix</keyword>
<feature type="transmembrane region" description="Helical" evidence="7">
    <location>
        <begin position="254"/>
        <end position="277"/>
    </location>
</feature>
<organism evidence="8 9">
    <name type="scientific">Candidatus Daviesbacteria bacterium GW2011_GWA2_38_24</name>
    <dbReference type="NCBI Taxonomy" id="1618422"/>
    <lineage>
        <taxon>Bacteria</taxon>
        <taxon>Candidatus Daviesiibacteriota</taxon>
    </lineage>
</organism>
<dbReference type="Proteomes" id="UP000034235">
    <property type="component" value="Unassembled WGS sequence"/>
</dbReference>
<evidence type="ECO:0000256" key="4">
    <source>
        <dbReference type="ARBA" id="ARBA00022692"/>
    </source>
</evidence>
<accession>A0A0G0M0U6</accession>
<feature type="transmembrane region" description="Helical" evidence="7">
    <location>
        <begin position="449"/>
        <end position="468"/>
    </location>
</feature>
<feature type="transmembrane region" description="Helical" evidence="7">
    <location>
        <begin position="298"/>
        <end position="320"/>
    </location>
</feature>
<feature type="transmembrane region" description="Helical" evidence="7">
    <location>
        <begin position="96"/>
        <end position="118"/>
    </location>
</feature>
<keyword evidence="3" id="KW-1003">Cell membrane</keyword>
<dbReference type="PANTHER" id="PTHR30250:SF10">
    <property type="entry name" value="LIPOPOLYSACCHARIDE BIOSYNTHESIS PROTEIN WZXC"/>
    <property type="match status" value="1"/>
</dbReference>
<dbReference type="PANTHER" id="PTHR30250">
    <property type="entry name" value="PST FAMILY PREDICTED COLANIC ACID TRANSPORTER"/>
    <property type="match status" value="1"/>
</dbReference>
<feature type="transmembrane region" description="Helical" evidence="7">
    <location>
        <begin position="392"/>
        <end position="409"/>
    </location>
</feature>
<comment type="similarity">
    <text evidence="2">Belongs to the polysaccharide synthase family.</text>
</comment>
<feature type="transmembrane region" description="Helical" evidence="7">
    <location>
        <begin position="51"/>
        <end position="76"/>
    </location>
</feature>
<feature type="transmembrane region" description="Helical" evidence="7">
    <location>
        <begin position="335"/>
        <end position="355"/>
    </location>
</feature>
<protein>
    <submittedName>
        <fullName evidence="8">Polysaccharide biosynthesis protein</fullName>
    </submittedName>
</protein>
<dbReference type="AlphaFoldDB" id="A0A0G0M0U6"/>
<keyword evidence="4 7" id="KW-0812">Transmembrane</keyword>
<evidence type="ECO:0000313" key="9">
    <source>
        <dbReference type="Proteomes" id="UP000034235"/>
    </source>
</evidence>
<feature type="transmembrane region" description="Helical" evidence="7">
    <location>
        <begin position="181"/>
        <end position="201"/>
    </location>
</feature>
<evidence type="ECO:0000256" key="3">
    <source>
        <dbReference type="ARBA" id="ARBA00022475"/>
    </source>
</evidence>
<reference evidence="8 9" key="1">
    <citation type="journal article" date="2015" name="Nature">
        <title>rRNA introns, odd ribosomes, and small enigmatic genomes across a large radiation of phyla.</title>
        <authorList>
            <person name="Brown C.T."/>
            <person name="Hug L.A."/>
            <person name="Thomas B.C."/>
            <person name="Sharon I."/>
            <person name="Castelle C.J."/>
            <person name="Singh A."/>
            <person name="Wilkins M.J."/>
            <person name="Williams K.H."/>
            <person name="Banfield J.F."/>
        </authorList>
    </citation>
    <scope>NUCLEOTIDE SEQUENCE [LARGE SCALE GENOMIC DNA]</scope>
</reference>